<dbReference type="CDD" id="cd01837">
    <property type="entry name" value="SGNH_plant_lipase_like"/>
    <property type="match status" value="1"/>
</dbReference>
<dbReference type="Pfam" id="PF00657">
    <property type="entry name" value="Lipase_GDSL"/>
    <property type="match status" value="1"/>
</dbReference>
<evidence type="ECO:0000256" key="1">
    <source>
        <dbReference type="ARBA" id="ARBA00008668"/>
    </source>
</evidence>
<comment type="similarity">
    <text evidence="1">Belongs to the 'GDSL' lipolytic enzyme family.</text>
</comment>
<dbReference type="AlphaFoldDB" id="A0A4D6MM26"/>
<dbReference type="Gene3D" id="3.40.50.1110">
    <property type="entry name" value="SGNH hydrolase"/>
    <property type="match status" value="1"/>
</dbReference>
<name>A0A4D6MM26_VIGUN</name>
<keyword evidence="4" id="KW-0325">Glycoprotein</keyword>
<organism evidence="6 7">
    <name type="scientific">Vigna unguiculata</name>
    <name type="common">Cowpea</name>
    <dbReference type="NCBI Taxonomy" id="3917"/>
    <lineage>
        <taxon>Eukaryota</taxon>
        <taxon>Viridiplantae</taxon>
        <taxon>Streptophyta</taxon>
        <taxon>Embryophyta</taxon>
        <taxon>Tracheophyta</taxon>
        <taxon>Spermatophyta</taxon>
        <taxon>Magnoliopsida</taxon>
        <taxon>eudicotyledons</taxon>
        <taxon>Gunneridae</taxon>
        <taxon>Pentapetalae</taxon>
        <taxon>rosids</taxon>
        <taxon>fabids</taxon>
        <taxon>Fabales</taxon>
        <taxon>Fabaceae</taxon>
        <taxon>Papilionoideae</taxon>
        <taxon>50 kb inversion clade</taxon>
        <taxon>NPAAA clade</taxon>
        <taxon>indigoferoid/millettioid clade</taxon>
        <taxon>Phaseoleae</taxon>
        <taxon>Vigna</taxon>
    </lineage>
</organism>
<gene>
    <name evidence="6" type="ORF">DEO72_LG8g645</name>
</gene>
<dbReference type="OrthoDB" id="1600564at2759"/>
<evidence type="ECO:0000256" key="3">
    <source>
        <dbReference type="ARBA" id="ARBA00022801"/>
    </source>
</evidence>
<dbReference type="PANTHER" id="PTHR22835:SF509">
    <property type="entry name" value="GDSL-LIKE LIPASE_ACYLHYDROLASE"/>
    <property type="match status" value="1"/>
</dbReference>
<proteinExistence type="inferred from homology"/>
<evidence type="ECO:0000256" key="5">
    <source>
        <dbReference type="SAM" id="SignalP"/>
    </source>
</evidence>
<feature type="signal peptide" evidence="5">
    <location>
        <begin position="1"/>
        <end position="32"/>
    </location>
</feature>
<dbReference type="Gramene" id="Vigun10g140800.1.v1.2">
    <property type="protein sequence ID" value="Vigun10g140800.1.v1.2"/>
    <property type="gene ID" value="Vigun10g140800.v1.2"/>
</dbReference>
<evidence type="ECO:0000256" key="2">
    <source>
        <dbReference type="ARBA" id="ARBA00022729"/>
    </source>
</evidence>
<feature type="chain" id="PRO_5020040307" evidence="5">
    <location>
        <begin position="33"/>
        <end position="383"/>
    </location>
</feature>
<evidence type="ECO:0000313" key="6">
    <source>
        <dbReference type="EMBL" id="QCE02630.1"/>
    </source>
</evidence>
<dbReference type="InterPro" id="IPR035669">
    <property type="entry name" value="SGNH_plant_lipase-like"/>
</dbReference>
<keyword evidence="7" id="KW-1185">Reference proteome</keyword>
<evidence type="ECO:0000313" key="7">
    <source>
        <dbReference type="Proteomes" id="UP000501690"/>
    </source>
</evidence>
<sequence>MGTLKVSKSSCTFSKFLVICMVAFSLVDSSYCKCDFGGIFNFGDSNSDTGGFHSAFPAQPGPYGMTFFEKPVGRASDGRLILDFLAQGLGLPFLSPYLESIGSDYSHGANFASSASTVIPPIASFSHSGLSPFSLSIQLNQMKQFKARVDEFHQIGTTSSSGIPSPDIFKKAIYMLNIGQNDLTSKIAGTGTIDGVMDTFPQIVSQINDAVKELYAQGARTIMVFNLGPVGCYPGYLVQLPHAVTDFDEFGCMASYQNVVNYYNKLLKDTLSQTRQSLPDVSLIHVDTYSALSELFHHPTLYGFKYGTKTCCGHGGGDHNYNPKILCGNMLASACAEPREYVSWDGIHFTEAANKIVANAILNGSLFDPPFPLHELCDLQPIA</sequence>
<protein>
    <submittedName>
        <fullName evidence="6">Zeta-carotene desaturase</fullName>
    </submittedName>
</protein>
<evidence type="ECO:0000256" key="4">
    <source>
        <dbReference type="ARBA" id="ARBA00023180"/>
    </source>
</evidence>
<keyword evidence="2 5" id="KW-0732">Signal</keyword>
<dbReference type="PANTHER" id="PTHR22835">
    <property type="entry name" value="ZINC FINGER FYVE DOMAIN CONTAINING PROTEIN"/>
    <property type="match status" value="1"/>
</dbReference>
<dbReference type="EMBL" id="CP039352">
    <property type="protein sequence ID" value="QCE02630.1"/>
    <property type="molecule type" value="Genomic_DNA"/>
</dbReference>
<accession>A0A4D6MM26</accession>
<reference evidence="6 7" key="1">
    <citation type="submission" date="2019-04" db="EMBL/GenBank/DDBJ databases">
        <title>An improved genome assembly and genetic linkage map for asparagus bean, Vigna unguiculata ssp. sesquipedialis.</title>
        <authorList>
            <person name="Xia Q."/>
            <person name="Zhang R."/>
            <person name="Dong Y."/>
        </authorList>
    </citation>
    <scope>NUCLEOTIDE SEQUENCE [LARGE SCALE GENOMIC DNA]</scope>
    <source>
        <tissue evidence="6">Leaf</tissue>
    </source>
</reference>
<dbReference type="InterPro" id="IPR001087">
    <property type="entry name" value="GDSL"/>
</dbReference>
<dbReference type="GO" id="GO:0016788">
    <property type="term" value="F:hydrolase activity, acting on ester bonds"/>
    <property type="evidence" value="ECO:0007669"/>
    <property type="project" value="InterPro"/>
</dbReference>
<dbReference type="Proteomes" id="UP000501690">
    <property type="component" value="Linkage Group LG8"/>
</dbReference>
<dbReference type="SUPFAM" id="SSF52266">
    <property type="entry name" value="SGNH hydrolase"/>
    <property type="match status" value="1"/>
</dbReference>
<keyword evidence="3" id="KW-0378">Hydrolase</keyword>
<dbReference type="InterPro" id="IPR036514">
    <property type="entry name" value="SGNH_hydro_sf"/>
</dbReference>